<dbReference type="EMBL" id="BDCX01000014">
    <property type="protein sequence ID" value="GAT69620.1"/>
    <property type="molecule type" value="Genomic_DNA"/>
</dbReference>
<protein>
    <submittedName>
        <fullName evidence="2">Uncharacterized protein</fullName>
    </submittedName>
</protein>
<dbReference type="AlphaFoldDB" id="A0A171DL94"/>
<feature type="region of interest" description="Disordered" evidence="1">
    <location>
        <begin position="1"/>
        <end position="44"/>
    </location>
</feature>
<organism evidence="2 3">
    <name type="scientific">Planomonospora sphaerica</name>
    <dbReference type="NCBI Taxonomy" id="161355"/>
    <lineage>
        <taxon>Bacteria</taxon>
        <taxon>Bacillati</taxon>
        <taxon>Actinomycetota</taxon>
        <taxon>Actinomycetes</taxon>
        <taxon>Streptosporangiales</taxon>
        <taxon>Streptosporangiaceae</taxon>
        <taxon>Planomonospora</taxon>
    </lineage>
</organism>
<dbReference type="Proteomes" id="UP000077701">
    <property type="component" value="Unassembled WGS sequence"/>
</dbReference>
<accession>A0A171DL94</accession>
<reference evidence="3" key="2">
    <citation type="submission" date="2016-04" db="EMBL/GenBank/DDBJ databases">
        <title>Planomonospora sphaerica JCM9374 whole genome shotgun sequence.</title>
        <authorList>
            <person name="Suzuki T."/>
            <person name="Dohra H."/>
            <person name="Kodani S."/>
        </authorList>
    </citation>
    <scope>NUCLEOTIDE SEQUENCE [LARGE SCALE GENOMIC DNA]</scope>
    <source>
        <strain evidence="3">JCM 9374</strain>
    </source>
</reference>
<proteinExistence type="predicted"/>
<comment type="caution">
    <text evidence="2">The sequence shown here is derived from an EMBL/GenBank/DDBJ whole genome shotgun (WGS) entry which is preliminary data.</text>
</comment>
<sequence>MNLRTNLRADSRTNLRARTRTDLRAASPAGPGARTRTASSTRTGRITAPAAAVLAVLAAAGCGISPTGVRDSGRPPVISYSPTWVTVYMVDDGTLQPVRVPVASDSTENVVKSLFRAGQQPPRPGLTSELTGFDYYDIKTTRYTGPSQRSEPTDDLGYRLNVIVTGEGRVTRLGLAQITCTVRQNKQASIWSVEITRLFPGTPESLGEHSCSEYKDLAGRGVRLPP</sequence>
<keyword evidence="3" id="KW-1185">Reference proteome</keyword>
<evidence type="ECO:0000313" key="2">
    <source>
        <dbReference type="EMBL" id="GAT69620.1"/>
    </source>
</evidence>
<dbReference type="STRING" id="161355.PS9374_05297"/>
<feature type="compositionally biased region" description="Basic and acidic residues" evidence="1">
    <location>
        <begin position="7"/>
        <end position="23"/>
    </location>
</feature>
<dbReference type="OrthoDB" id="3528269at2"/>
<evidence type="ECO:0000313" key="3">
    <source>
        <dbReference type="Proteomes" id="UP000077701"/>
    </source>
</evidence>
<gene>
    <name evidence="2" type="ORF">PS9374_05297</name>
</gene>
<name>A0A171DL94_9ACTN</name>
<dbReference type="RefSeq" id="WP_068901201.1">
    <property type="nucleotide sequence ID" value="NZ_BDCX01000014.1"/>
</dbReference>
<reference evidence="2 3" key="1">
    <citation type="journal article" date="2016" name="Genome Announc.">
        <title>Draft Genome Sequence of Planomonospora sphaerica JCM9374, a Rare Actinomycete.</title>
        <authorList>
            <person name="Dohra H."/>
            <person name="Suzuki T."/>
            <person name="Inoue Y."/>
            <person name="Kodani S."/>
        </authorList>
    </citation>
    <scope>NUCLEOTIDE SEQUENCE [LARGE SCALE GENOMIC DNA]</scope>
    <source>
        <strain evidence="2 3">JCM 9374</strain>
    </source>
</reference>
<feature type="compositionally biased region" description="Low complexity" evidence="1">
    <location>
        <begin position="32"/>
        <end position="44"/>
    </location>
</feature>
<evidence type="ECO:0000256" key="1">
    <source>
        <dbReference type="SAM" id="MobiDB-lite"/>
    </source>
</evidence>